<dbReference type="Gene3D" id="1.10.510.10">
    <property type="entry name" value="Transferase(Phosphotransferase) domain 1"/>
    <property type="match status" value="1"/>
</dbReference>
<evidence type="ECO:0000256" key="2">
    <source>
        <dbReference type="ARBA" id="ARBA00012513"/>
    </source>
</evidence>
<reference evidence="13" key="1">
    <citation type="submission" date="2023-02" db="EMBL/GenBank/DDBJ databases">
        <title>Genome of toxic invasive species Heracleum sosnowskyi carries increased number of genes despite the absence of recent whole-genome duplications.</title>
        <authorList>
            <person name="Schelkunov M."/>
            <person name="Shtratnikova V."/>
            <person name="Makarenko M."/>
            <person name="Klepikova A."/>
            <person name="Omelchenko D."/>
            <person name="Novikova G."/>
            <person name="Obukhova E."/>
            <person name="Bogdanov V."/>
            <person name="Penin A."/>
            <person name="Logacheva M."/>
        </authorList>
    </citation>
    <scope>NUCLEOTIDE SEQUENCE</scope>
    <source>
        <strain evidence="13">Hsosn_3</strain>
        <tissue evidence="13">Leaf</tissue>
    </source>
</reference>
<accession>A0AAD8IML4</accession>
<comment type="caution">
    <text evidence="13">The sequence shown here is derived from an EMBL/GenBank/DDBJ whole genome shotgun (WGS) entry which is preliminary data.</text>
</comment>
<evidence type="ECO:0000256" key="4">
    <source>
        <dbReference type="ARBA" id="ARBA00022679"/>
    </source>
</evidence>
<dbReference type="InterPro" id="IPR008271">
    <property type="entry name" value="Ser/Thr_kinase_AS"/>
</dbReference>
<dbReference type="GO" id="GO:0006950">
    <property type="term" value="P:response to stress"/>
    <property type="evidence" value="ECO:0007669"/>
    <property type="project" value="UniProtKB-ARBA"/>
</dbReference>
<dbReference type="FunFam" id="1.10.510.10:FF:000193">
    <property type="entry name" value="Serine/threonine-protein kinase CTR1"/>
    <property type="match status" value="1"/>
</dbReference>
<dbReference type="InterPro" id="IPR051681">
    <property type="entry name" value="Ser/Thr_Kinases-Pseudokinases"/>
</dbReference>
<dbReference type="Proteomes" id="UP001237642">
    <property type="component" value="Unassembled WGS sequence"/>
</dbReference>
<dbReference type="InterPro" id="IPR011009">
    <property type="entry name" value="Kinase-like_dom_sf"/>
</dbReference>
<dbReference type="CDD" id="cd13999">
    <property type="entry name" value="STKc_MAP3K-like"/>
    <property type="match status" value="1"/>
</dbReference>
<dbReference type="InterPro" id="IPR017441">
    <property type="entry name" value="Protein_kinase_ATP_BS"/>
</dbReference>
<evidence type="ECO:0000256" key="7">
    <source>
        <dbReference type="ARBA" id="ARBA00022840"/>
    </source>
</evidence>
<reference evidence="13" key="2">
    <citation type="submission" date="2023-05" db="EMBL/GenBank/DDBJ databases">
        <authorList>
            <person name="Schelkunov M.I."/>
        </authorList>
    </citation>
    <scope>NUCLEOTIDE SEQUENCE</scope>
    <source>
        <strain evidence="13">Hsosn_3</strain>
        <tissue evidence="13">Leaf</tissue>
    </source>
</reference>
<evidence type="ECO:0000313" key="14">
    <source>
        <dbReference type="Proteomes" id="UP001237642"/>
    </source>
</evidence>
<dbReference type="Gene3D" id="3.30.200.20">
    <property type="entry name" value="Phosphorylase Kinase, domain 1"/>
    <property type="match status" value="1"/>
</dbReference>
<dbReference type="FunFam" id="3.30.200.20:FF:000060">
    <property type="entry name" value="Serine/threonine-protein kinase isoform 1"/>
    <property type="match status" value="1"/>
</dbReference>
<keyword evidence="6 13" id="KW-0418">Kinase</keyword>
<comment type="similarity">
    <text evidence="1">Belongs to the protein kinase superfamily. TKL Ser/Thr protein kinase family. RAF subfamily.</text>
</comment>
<dbReference type="SUPFAM" id="SSF56112">
    <property type="entry name" value="Protein kinase-like (PK-like)"/>
    <property type="match status" value="1"/>
</dbReference>
<dbReference type="AlphaFoldDB" id="A0AAD8IML4"/>
<dbReference type="EMBL" id="JAUIZM010000004">
    <property type="protein sequence ID" value="KAK1388266.1"/>
    <property type="molecule type" value="Genomic_DNA"/>
</dbReference>
<feature type="region of interest" description="Disordered" evidence="11">
    <location>
        <begin position="13"/>
        <end position="32"/>
    </location>
</feature>
<evidence type="ECO:0000256" key="9">
    <source>
        <dbReference type="ARBA" id="ARBA00048679"/>
    </source>
</evidence>
<feature type="compositionally biased region" description="Polar residues" evidence="11">
    <location>
        <begin position="13"/>
        <end position="29"/>
    </location>
</feature>
<feature type="compositionally biased region" description="Basic and acidic residues" evidence="11">
    <location>
        <begin position="399"/>
        <end position="409"/>
    </location>
</feature>
<evidence type="ECO:0000256" key="5">
    <source>
        <dbReference type="ARBA" id="ARBA00022741"/>
    </source>
</evidence>
<dbReference type="Pfam" id="PF07714">
    <property type="entry name" value="PK_Tyr_Ser-Thr"/>
    <property type="match status" value="1"/>
</dbReference>
<evidence type="ECO:0000256" key="8">
    <source>
        <dbReference type="ARBA" id="ARBA00047899"/>
    </source>
</evidence>
<keyword evidence="4" id="KW-0808">Transferase</keyword>
<dbReference type="GO" id="GO:0010182">
    <property type="term" value="P:sugar mediated signaling pathway"/>
    <property type="evidence" value="ECO:0007669"/>
    <property type="project" value="UniProtKB-ARBA"/>
</dbReference>
<evidence type="ECO:0000256" key="10">
    <source>
        <dbReference type="PROSITE-ProRule" id="PRU10141"/>
    </source>
</evidence>
<evidence type="ECO:0000313" key="13">
    <source>
        <dbReference type="EMBL" id="KAK1388266.1"/>
    </source>
</evidence>
<dbReference type="InterPro" id="IPR055164">
    <property type="entry name" value="EDR1/CTR1/ARMC3-like_pept-like"/>
</dbReference>
<dbReference type="PANTHER" id="PTHR44329:SF146">
    <property type="entry name" value="SERINE_THREONINE-PROTEIN KINASE SIS8-RELATED"/>
    <property type="match status" value="1"/>
</dbReference>
<dbReference type="Pfam" id="PF14381">
    <property type="entry name" value="EDR1_CTR1_ARMC3_pept"/>
    <property type="match status" value="1"/>
</dbReference>
<feature type="binding site" evidence="10">
    <location>
        <position position="785"/>
    </location>
    <ligand>
        <name>ATP</name>
        <dbReference type="ChEBI" id="CHEBI:30616"/>
    </ligand>
</feature>
<keyword evidence="7 10" id="KW-0067">ATP-binding</keyword>
<feature type="region of interest" description="Disordered" evidence="11">
    <location>
        <begin position="559"/>
        <end position="592"/>
    </location>
</feature>
<gene>
    <name evidence="13" type="ORF">POM88_016444</name>
</gene>
<feature type="region of interest" description="Disordered" evidence="11">
    <location>
        <begin position="384"/>
        <end position="460"/>
    </location>
</feature>
<dbReference type="GO" id="GO:0005524">
    <property type="term" value="F:ATP binding"/>
    <property type="evidence" value="ECO:0007669"/>
    <property type="project" value="UniProtKB-UniRule"/>
</dbReference>
<feature type="compositionally biased region" description="Basic and acidic residues" evidence="11">
    <location>
        <begin position="559"/>
        <end position="570"/>
    </location>
</feature>
<keyword evidence="5 10" id="KW-0547">Nucleotide-binding</keyword>
<dbReference type="PROSITE" id="PS00107">
    <property type="entry name" value="PROTEIN_KINASE_ATP"/>
    <property type="match status" value="1"/>
</dbReference>
<dbReference type="InterPro" id="IPR000719">
    <property type="entry name" value="Prot_kinase_dom"/>
</dbReference>
<evidence type="ECO:0000256" key="11">
    <source>
        <dbReference type="SAM" id="MobiDB-lite"/>
    </source>
</evidence>
<dbReference type="InterPro" id="IPR001245">
    <property type="entry name" value="Ser-Thr/Tyr_kinase_cat_dom"/>
</dbReference>
<dbReference type="PRINTS" id="PR00109">
    <property type="entry name" value="TYRKINASE"/>
</dbReference>
<evidence type="ECO:0000256" key="1">
    <source>
        <dbReference type="ARBA" id="ARBA00010507"/>
    </source>
</evidence>
<keyword evidence="14" id="KW-1185">Reference proteome</keyword>
<sequence length="1027" mass="113066">MKNLLKKLHIMSNQSDNLQGSTSSKSSRFSDVPIPDRLSLAQSITNSEHKDKPFSALSGWLNSVTNKRSPSTSSPSNVIRRERIEQSDYVNGNAQDVVRPELESSNLRDPNIVQEEYQIQMALELSAREDPEAVQIEAVKQISLGSLPAENTPAEVIAYRYWNYNALSYDDKILDGFYDLYGILIESTSSKMPSLTDLQLTPVSENISWEAILVNKASDSKMLLLEQKALEMADKSRSDRIDSEGTDLVQRLAVLVSDHMGGPVGDPDNMLKAWNNHNHYLKKDLRSMVLPLGSLTIGLARHRALLFKVLADSVGIPCCLVKGQRYTGSDDVAMNFVRIHGAREYIVDLMADPGTLIPSDTAGLHNGYENSFISSPSLAVSSFTTATSDNGDTSSYEQSLERPAPELRSRSSNIQSAENKLDERSELVPSTSSVLHTKAEGGSKTSSDIPENSGKETIREIPRKSNYSFMHARSPSWTEGVSFPAAHKMKVKDVSQYMIDAAKENPQLAQKLHEVLLESGVVAPPDLFTEIYQEQVNIEKVDQMVPYGNDKRIRTSDKALKTKDKSDHIQPHLLPPLPSHSALAKGGQYGRSESGIKEVGEKFPLQADEAPRKHVRNVPVAAAAAAAAAVVASSMVVAAARTTADTNPELPVAAAATATAAAMVATTAAVGYRHENLDAYASSPATPFFNPLGCARNDEDADATIYEPQGSGDQLPDAARGNPEGERISDRSAGNESTRSDISLDEVLDCEIPWEDITLGERIGLGSYGEVYRGDWHGTEVAVKKFLDQELTGDSLEEFKSEVWIMKRVRHPNVVLFMGAVTRPPNLSIVTEFLPRGSLYRLIHRPNNQLDVRRRLKMALDAARGMNYLHNCTPVIVHRDLKSPNLLVDKNWVVKVCDFGLSRMKHSTFLSSRSTAGTAEWMAPEVLRNEPSNEKCDVYSYGVILWELCTLQQPWGGLNPMQVVGAVGFQHRRLDIPDDIDPAIADIICKCWQTDPNLRPSFSEIMAALKPLQKPISSSQVPRNTTV</sequence>
<feature type="region of interest" description="Disordered" evidence="11">
    <location>
        <begin position="704"/>
        <end position="740"/>
    </location>
</feature>
<comment type="catalytic activity">
    <reaction evidence="8">
        <text>L-threonyl-[protein] + ATP = O-phospho-L-threonyl-[protein] + ADP + H(+)</text>
        <dbReference type="Rhea" id="RHEA:46608"/>
        <dbReference type="Rhea" id="RHEA-COMP:11060"/>
        <dbReference type="Rhea" id="RHEA-COMP:11605"/>
        <dbReference type="ChEBI" id="CHEBI:15378"/>
        <dbReference type="ChEBI" id="CHEBI:30013"/>
        <dbReference type="ChEBI" id="CHEBI:30616"/>
        <dbReference type="ChEBI" id="CHEBI:61977"/>
        <dbReference type="ChEBI" id="CHEBI:456216"/>
        <dbReference type="EC" id="2.7.11.1"/>
    </reaction>
</comment>
<protein>
    <recommendedName>
        <fullName evidence="2">non-specific serine/threonine protein kinase</fullName>
        <ecNumber evidence="2">2.7.11.1</ecNumber>
    </recommendedName>
</protein>
<organism evidence="13 14">
    <name type="scientific">Heracleum sosnowskyi</name>
    <dbReference type="NCBI Taxonomy" id="360622"/>
    <lineage>
        <taxon>Eukaryota</taxon>
        <taxon>Viridiplantae</taxon>
        <taxon>Streptophyta</taxon>
        <taxon>Embryophyta</taxon>
        <taxon>Tracheophyta</taxon>
        <taxon>Spermatophyta</taxon>
        <taxon>Magnoliopsida</taxon>
        <taxon>eudicotyledons</taxon>
        <taxon>Gunneridae</taxon>
        <taxon>Pentapetalae</taxon>
        <taxon>asterids</taxon>
        <taxon>campanulids</taxon>
        <taxon>Apiales</taxon>
        <taxon>Apiaceae</taxon>
        <taxon>Apioideae</taxon>
        <taxon>apioid superclade</taxon>
        <taxon>Tordylieae</taxon>
        <taxon>Tordyliinae</taxon>
        <taxon>Heracleum</taxon>
    </lineage>
</organism>
<dbReference type="PROSITE" id="PS00108">
    <property type="entry name" value="PROTEIN_KINASE_ST"/>
    <property type="match status" value="1"/>
</dbReference>
<dbReference type="GO" id="GO:0004674">
    <property type="term" value="F:protein serine/threonine kinase activity"/>
    <property type="evidence" value="ECO:0007669"/>
    <property type="project" value="UniProtKB-KW"/>
</dbReference>
<proteinExistence type="inferred from homology"/>
<feature type="compositionally biased region" description="Polar residues" evidence="11">
    <location>
        <begin position="384"/>
        <end position="398"/>
    </location>
</feature>
<comment type="catalytic activity">
    <reaction evidence="9">
        <text>L-seryl-[protein] + ATP = O-phospho-L-seryl-[protein] + ADP + H(+)</text>
        <dbReference type="Rhea" id="RHEA:17989"/>
        <dbReference type="Rhea" id="RHEA-COMP:9863"/>
        <dbReference type="Rhea" id="RHEA-COMP:11604"/>
        <dbReference type="ChEBI" id="CHEBI:15378"/>
        <dbReference type="ChEBI" id="CHEBI:29999"/>
        <dbReference type="ChEBI" id="CHEBI:30616"/>
        <dbReference type="ChEBI" id="CHEBI:83421"/>
        <dbReference type="ChEBI" id="CHEBI:456216"/>
        <dbReference type="EC" id="2.7.11.1"/>
    </reaction>
</comment>
<dbReference type="EC" id="2.7.11.1" evidence="2"/>
<feature type="domain" description="Protein kinase" evidence="12">
    <location>
        <begin position="757"/>
        <end position="1013"/>
    </location>
</feature>
<evidence type="ECO:0000256" key="3">
    <source>
        <dbReference type="ARBA" id="ARBA00022527"/>
    </source>
</evidence>
<evidence type="ECO:0000256" key="6">
    <source>
        <dbReference type="ARBA" id="ARBA00022777"/>
    </source>
</evidence>
<evidence type="ECO:0000259" key="12">
    <source>
        <dbReference type="PROSITE" id="PS50011"/>
    </source>
</evidence>
<dbReference type="PROSITE" id="PS50011">
    <property type="entry name" value="PROTEIN_KINASE_DOM"/>
    <property type="match status" value="1"/>
</dbReference>
<name>A0AAD8IML4_9APIA</name>
<dbReference type="SMART" id="SM00220">
    <property type="entry name" value="S_TKc"/>
    <property type="match status" value="1"/>
</dbReference>
<keyword evidence="3" id="KW-0723">Serine/threonine-protein kinase</keyword>
<dbReference type="PANTHER" id="PTHR44329">
    <property type="entry name" value="SERINE/THREONINE-PROTEIN KINASE TNNI3K-RELATED"/>
    <property type="match status" value="1"/>
</dbReference>